<dbReference type="OrthoDB" id="9775794at2"/>
<evidence type="ECO:0000256" key="2">
    <source>
        <dbReference type="ARBA" id="ARBA00005254"/>
    </source>
</evidence>
<dbReference type="PROSITE" id="PS00166">
    <property type="entry name" value="ENOYL_COA_HYDRATASE"/>
    <property type="match status" value="1"/>
</dbReference>
<dbReference type="InterPro" id="IPR001753">
    <property type="entry name" value="Enoyl-CoA_hydra/iso"/>
</dbReference>
<evidence type="ECO:0000256" key="5">
    <source>
        <dbReference type="ARBA" id="ARBA00050624"/>
    </source>
</evidence>
<dbReference type="InterPro" id="IPR014748">
    <property type="entry name" value="Enoyl-CoA_hydra_C"/>
</dbReference>
<evidence type="ECO:0000256" key="7">
    <source>
        <dbReference type="RuleBase" id="RU003707"/>
    </source>
</evidence>
<evidence type="ECO:0000256" key="1">
    <source>
        <dbReference type="ARBA" id="ARBA00005086"/>
    </source>
</evidence>
<comment type="pathway">
    <text evidence="1">Lipid metabolism; butanoate metabolism.</text>
</comment>
<evidence type="ECO:0000256" key="6">
    <source>
        <dbReference type="ARBA" id="ARBA00067035"/>
    </source>
</evidence>
<comment type="subunit">
    <text evidence="3">Homotetramer.</text>
</comment>
<dbReference type="CDD" id="cd06558">
    <property type="entry name" value="crotonase-like"/>
    <property type="match status" value="1"/>
</dbReference>
<reference evidence="8 9" key="1">
    <citation type="submission" date="2019-03" db="EMBL/GenBank/DDBJ databases">
        <title>Genomic Encyclopedia of Type Strains, Phase IV (KMG-IV): sequencing the most valuable type-strain genomes for metagenomic binning, comparative biology and taxonomic classification.</title>
        <authorList>
            <person name="Goeker M."/>
        </authorList>
    </citation>
    <scope>NUCLEOTIDE SEQUENCE [LARGE SCALE GENOMIC DNA]</scope>
    <source>
        <strain evidence="8 9">DSM 28559</strain>
    </source>
</reference>
<sequence length="261" mass="28714">MNGLKYEIAGKNKSIGVITLNRPQALNAMNTETVNEMRELLDKIEKDEQIRCLILTGEGRAFCSGGDINEESQTTVITGYQFSRNCAQVLDTMEHFRAPIIGAINGYALGGGLEFALACDIRIASKKAFLGSPEISLAVIPGWGGTQRLPRLVGVSKAKQLMFTGDKISAEEAYRIGLVDELSEPEELMKDALIMAEKIAHWGPLAMKYLKIAVTDGMECDLQRGLQIEAALFAQLYGTEDQQEAMHAFLEKRTPKPFLGR</sequence>
<keyword evidence="9" id="KW-1185">Reference proteome</keyword>
<dbReference type="EMBL" id="SLXA01000001">
    <property type="protein sequence ID" value="TCO86633.1"/>
    <property type="molecule type" value="Genomic_DNA"/>
</dbReference>
<evidence type="ECO:0000256" key="4">
    <source>
        <dbReference type="ARBA" id="ARBA00023239"/>
    </source>
</evidence>
<dbReference type="Proteomes" id="UP000295711">
    <property type="component" value="Unassembled WGS sequence"/>
</dbReference>
<dbReference type="PANTHER" id="PTHR11941:SF54">
    <property type="entry name" value="ENOYL-COA HYDRATASE, MITOCHONDRIAL"/>
    <property type="match status" value="1"/>
</dbReference>
<dbReference type="RefSeq" id="WP_132088129.1">
    <property type="nucleotide sequence ID" value="NZ_JANKAQ010000002.1"/>
</dbReference>
<dbReference type="AlphaFoldDB" id="A0A4R2M0V1"/>
<keyword evidence="4" id="KW-0456">Lyase</keyword>
<dbReference type="FunFam" id="3.90.226.10:FF:000009">
    <property type="entry name" value="Carnitinyl-CoA dehydratase"/>
    <property type="match status" value="1"/>
</dbReference>
<name>A0A4R2M0V1_9FIRM</name>
<dbReference type="InterPro" id="IPR018376">
    <property type="entry name" value="Enoyl-CoA_hyd/isom_CS"/>
</dbReference>
<dbReference type="Pfam" id="PF00378">
    <property type="entry name" value="ECH_1"/>
    <property type="match status" value="1"/>
</dbReference>
<dbReference type="InterPro" id="IPR029045">
    <property type="entry name" value="ClpP/crotonase-like_dom_sf"/>
</dbReference>
<dbReference type="Gene3D" id="1.10.12.10">
    <property type="entry name" value="Lyase 2-enoyl-coa Hydratase, Chain A, domain 2"/>
    <property type="match status" value="1"/>
</dbReference>
<dbReference type="Gene3D" id="3.90.226.10">
    <property type="entry name" value="2-enoyl-CoA Hydratase, Chain A, domain 1"/>
    <property type="match status" value="1"/>
</dbReference>
<protein>
    <recommendedName>
        <fullName evidence="6">short-chain-enoyl-CoA hydratase</fullName>
        <ecNumber evidence="6">4.2.1.150</ecNumber>
    </recommendedName>
</protein>
<evidence type="ECO:0000313" key="8">
    <source>
        <dbReference type="EMBL" id="TCO86633.1"/>
    </source>
</evidence>
<dbReference type="GO" id="GO:0018812">
    <property type="term" value="F:3-hydroxyacyl-CoA dehydratase activity"/>
    <property type="evidence" value="ECO:0007669"/>
    <property type="project" value="UniProtKB-EC"/>
</dbReference>
<comment type="caution">
    <text evidence="8">The sequence shown here is derived from an EMBL/GenBank/DDBJ whole genome shotgun (WGS) entry which is preliminary data.</text>
</comment>
<proteinExistence type="inferred from homology"/>
<evidence type="ECO:0000256" key="3">
    <source>
        <dbReference type="ARBA" id="ARBA00011881"/>
    </source>
</evidence>
<dbReference type="EC" id="4.2.1.150" evidence="6"/>
<dbReference type="FunFam" id="1.10.12.10:FF:000001">
    <property type="entry name" value="Probable enoyl-CoA hydratase, mitochondrial"/>
    <property type="match status" value="1"/>
</dbReference>
<gene>
    <name evidence="8" type="ORF">EV212_101426</name>
</gene>
<dbReference type="GO" id="GO:0006635">
    <property type="term" value="P:fatty acid beta-oxidation"/>
    <property type="evidence" value="ECO:0007669"/>
    <property type="project" value="TreeGrafter"/>
</dbReference>
<accession>A0A4R2M0V1</accession>
<organism evidence="8 9">
    <name type="scientific">Frisingicoccus caecimuris</name>
    <dbReference type="NCBI Taxonomy" id="1796636"/>
    <lineage>
        <taxon>Bacteria</taxon>
        <taxon>Bacillati</taxon>
        <taxon>Bacillota</taxon>
        <taxon>Clostridia</taxon>
        <taxon>Lachnospirales</taxon>
        <taxon>Lachnospiraceae</taxon>
        <taxon>Frisingicoccus</taxon>
    </lineage>
</organism>
<comment type="similarity">
    <text evidence="2 7">Belongs to the enoyl-CoA hydratase/isomerase family.</text>
</comment>
<dbReference type="SUPFAM" id="SSF52096">
    <property type="entry name" value="ClpP/crotonase"/>
    <property type="match status" value="1"/>
</dbReference>
<evidence type="ECO:0000313" key="9">
    <source>
        <dbReference type="Proteomes" id="UP000295711"/>
    </source>
</evidence>
<dbReference type="PANTHER" id="PTHR11941">
    <property type="entry name" value="ENOYL-COA HYDRATASE-RELATED"/>
    <property type="match status" value="1"/>
</dbReference>
<comment type="catalytic activity">
    <reaction evidence="5">
        <text>a short-chain (3S)-3-hydroxyacyl-CoA = a short-chain (2E)-enoyl-CoA + H2O</text>
        <dbReference type="Rhea" id="RHEA:52664"/>
        <dbReference type="ChEBI" id="CHEBI:15377"/>
        <dbReference type="ChEBI" id="CHEBI:87488"/>
        <dbReference type="ChEBI" id="CHEBI:136760"/>
        <dbReference type="EC" id="4.2.1.150"/>
    </reaction>
</comment>